<sequence>MTVNRTGHRKVEEREARTYSWSPTDHRDRTRSKMAVRRIAAQKEGEDMQTPATFREERGHLRYEPLHKRRTGQSGSGTKEREAVEGSQNTGTGNSRPIGTIRETASKRVEGKDKHRHGDGTIER</sequence>
<evidence type="ECO:0000313" key="2">
    <source>
        <dbReference type="EMBL" id="KAJ1122319.1"/>
    </source>
</evidence>
<keyword evidence="3" id="KW-1185">Reference proteome</keyword>
<dbReference type="Proteomes" id="UP001066276">
    <property type="component" value="Chromosome 7"/>
</dbReference>
<dbReference type="EMBL" id="JANPWB010000011">
    <property type="protein sequence ID" value="KAJ1122319.1"/>
    <property type="molecule type" value="Genomic_DNA"/>
</dbReference>
<proteinExistence type="predicted"/>
<feature type="compositionally biased region" description="Basic and acidic residues" evidence="1">
    <location>
        <begin position="54"/>
        <end position="66"/>
    </location>
</feature>
<gene>
    <name evidence="2" type="ORF">NDU88_000812</name>
</gene>
<organism evidence="2 3">
    <name type="scientific">Pleurodeles waltl</name>
    <name type="common">Iberian ribbed newt</name>
    <dbReference type="NCBI Taxonomy" id="8319"/>
    <lineage>
        <taxon>Eukaryota</taxon>
        <taxon>Metazoa</taxon>
        <taxon>Chordata</taxon>
        <taxon>Craniata</taxon>
        <taxon>Vertebrata</taxon>
        <taxon>Euteleostomi</taxon>
        <taxon>Amphibia</taxon>
        <taxon>Batrachia</taxon>
        <taxon>Caudata</taxon>
        <taxon>Salamandroidea</taxon>
        <taxon>Salamandridae</taxon>
        <taxon>Pleurodelinae</taxon>
        <taxon>Pleurodeles</taxon>
    </lineage>
</organism>
<accession>A0AAV7P597</accession>
<feature type="compositionally biased region" description="Basic and acidic residues" evidence="1">
    <location>
        <begin position="104"/>
        <end position="124"/>
    </location>
</feature>
<protein>
    <submittedName>
        <fullName evidence="2">Uncharacterized protein</fullName>
    </submittedName>
</protein>
<evidence type="ECO:0000256" key="1">
    <source>
        <dbReference type="SAM" id="MobiDB-lite"/>
    </source>
</evidence>
<comment type="caution">
    <text evidence="2">The sequence shown here is derived from an EMBL/GenBank/DDBJ whole genome shotgun (WGS) entry which is preliminary data.</text>
</comment>
<dbReference type="AlphaFoldDB" id="A0AAV7P597"/>
<feature type="region of interest" description="Disordered" evidence="1">
    <location>
        <begin position="1"/>
        <end position="124"/>
    </location>
</feature>
<feature type="compositionally biased region" description="Polar residues" evidence="1">
    <location>
        <begin position="86"/>
        <end position="97"/>
    </location>
</feature>
<name>A0AAV7P597_PLEWA</name>
<evidence type="ECO:0000313" key="3">
    <source>
        <dbReference type="Proteomes" id="UP001066276"/>
    </source>
</evidence>
<reference evidence="2" key="1">
    <citation type="journal article" date="2022" name="bioRxiv">
        <title>Sequencing and chromosome-scale assembly of the giantPleurodeles waltlgenome.</title>
        <authorList>
            <person name="Brown T."/>
            <person name="Elewa A."/>
            <person name="Iarovenko S."/>
            <person name="Subramanian E."/>
            <person name="Araus A.J."/>
            <person name="Petzold A."/>
            <person name="Susuki M."/>
            <person name="Suzuki K.-i.T."/>
            <person name="Hayashi T."/>
            <person name="Toyoda A."/>
            <person name="Oliveira C."/>
            <person name="Osipova E."/>
            <person name="Leigh N.D."/>
            <person name="Simon A."/>
            <person name="Yun M.H."/>
        </authorList>
    </citation>
    <scope>NUCLEOTIDE SEQUENCE</scope>
    <source>
        <strain evidence="2">20211129_DDA</strain>
        <tissue evidence="2">Liver</tissue>
    </source>
</reference>